<evidence type="ECO:0000313" key="2">
    <source>
        <dbReference type="Proteomes" id="UP001632037"/>
    </source>
</evidence>
<proteinExistence type="predicted"/>
<dbReference type="PANTHER" id="PTHR46586">
    <property type="entry name" value="ANKYRIN REPEAT-CONTAINING PROTEIN"/>
    <property type="match status" value="1"/>
</dbReference>
<evidence type="ECO:0000313" key="1">
    <source>
        <dbReference type="EMBL" id="KAL3657625.1"/>
    </source>
</evidence>
<dbReference type="InterPro" id="IPR036770">
    <property type="entry name" value="Ankyrin_rpt-contain_sf"/>
</dbReference>
<protein>
    <submittedName>
        <fullName evidence="1">Uncharacterized protein</fullName>
    </submittedName>
</protein>
<comment type="caution">
    <text evidence="1">The sequence shown here is derived from an EMBL/GenBank/DDBJ whole genome shotgun (WGS) entry which is preliminary data.</text>
</comment>
<gene>
    <name evidence="1" type="ORF">V7S43_017428</name>
</gene>
<reference evidence="1 2" key="1">
    <citation type="submission" date="2024-09" db="EMBL/GenBank/DDBJ databases">
        <title>Genome sequencing and assembly of Phytophthora oleae, isolate VK10A, causative agent of rot of olive drupes.</title>
        <authorList>
            <person name="Conti Taguali S."/>
            <person name="Riolo M."/>
            <person name="La Spada F."/>
            <person name="Cacciola S.O."/>
            <person name="Dionisio G."/>
        </authorList>
    </citation>
    <scope>NUCLEOTIDE SEQUENCE [LARGE SCALE GENOMIC DNA]</scope>
    <source>
        <strain evidence="1 2">VK10A</strain>
    </source>
</reference>
<name>A0ABD3EX44_9STRA</name>
<dbReference type="SUPFAM" id="SSF140860">
    <property type="entry name" value="Pseudo ankyrin repeat-like"/>
    <property type="match status" value="1"/>
</dbReference>
<dbReference type="AlphaFoldDB" id="A0ABD3EX44"/>
<sequence length="320" mass="36474">MALQLTSVEVVLRGQPLDSTSLHHLGLLVSSFLGPPPNLSLTYAYSFKSIELLDWIWSCSCVSSASRATGWTLANYLRSEPQYYQWQFWKITQVAADLGDVKLMQWIFAHFKGCVVPVKVVEKAAEHGHFELLHFLLENDVARYHRHRRQAVESLREIIPYESIPEIPLKTRKKGNVVPWGGASILMAIENKHPNVARWLYENAPHELDDEEVQNAIQLALVNGSVELAQFLLPPNRRLVDYTFEEIHADVAMMLFHNGDWVQSPAVVFRALVTVDHLDLMKQIERRFSPSPLSSTWSRAWYFAIKKLASVATIPSLVGY</sequence>
<organism evidence="1 2">
    <name type="scientific">Phytophthora oleae</name>
    <dbReference type="NCBI Taxonomy" id="2107226"/>
    <lineage>
        <taxon>Eukaryota</taxon>
        <taxon>Sar</taxon>
        <taxon>Stramenopiles</taxon>
        <taxon>Oomycota</taxon>
        <taxon>Peronosporomycetes</taxon>
        <taxon>Peronosporales</taxon>
        <taxon>Peronosporaceae</taxon>
        <taxon>Phytophthora</taxon>
    </lineage>
</organism>
<dbReference type="Proteomes" id="UP001632037">
    <property type="component" value="Unassembled WGS sequence"/>
</dbReference>
<keyword evidence="2" id="KW-1185">Reference proteome</keyword>
<dbReference type="InterPro" id="IPR052050">
    <property type="entry name" value="SecEffector_AnkRepeat"/>
</dbReference>
<dbReference type="PANTHER" id="PTHR46586:SF3">
    <property type="entry name" value="ANKYRIN REPEAT-CONTAINING PROTEIN"/>
    <property type="match status" value="1"/>
</dbReference>
<dbReference type="Gene3D" id="1.25.40.20">
    <property type="entry name" value="Ankyrin repeat-containing domain"/>
    <property type="match status" value="1"/>
</dbReference>
<dbReference type="EMBL" id="JBIMZQ010000062">
    <property type="protein sequence ID" value="KAL3657625.1"/>
    <property type="molecule type" value="Genomic_DNA"/>
</dbReference>
<accession>A0ABD3EX44</accession>